<comment type="caution">
    <text evidence="1">The sequence shown here is derived from an EMBL/GenBank/DDBJ whole genome shotgun (WGS) entry which is preliminary data.</text>
</comment>
<proteinExistence type="predicted"/>
<dbReference type="Proteomes" id="UP001230005">
    <property type="component" value="Unassembled WGS sequence"/>
</dbReference>
<gene>
    <name evidence="1" type="ORF">J2S74_000479</name>
</gene>
<evidence type="ECO:0000313" key="2">
    <source>
        <dbReference type="Proteomes" id="UP001230005"/>
    </source>
</evidence>
<organism evidence="1 2">
    <name type="scientific">Evansella vedderi</name>
    <dbReference type="NCBI Taxonomy" id="38282"/>
    <lineage>
        <taxon>Bacteria</taxon>
        <taxon>Bacillati</taxon>
        <taxon>Bacillota</taxon>
        <taxon>Bacilli</taxon>
        <taxon>Bacillales</taxon>
        <taxon>Bacillaceae</taxon>
        <taxon>Evansella</taxon>
    </lineage>
</organism>
<name>A0ABT9ZQV1_9BACI</name>
<accession>A0ABT9ZQV1</accession>
<sequence>MNFDITHISDEMPNFQNHVEARKWFKDQYGNRFSLRGTDIIEGKMVHYYHLIKDPEVYQNYMESFAKVEEHEITDPNTFESYSTVEITEDGDISLTL</sequence>
<reference evidence="1 2" key="1">
    <citation type="submission" date="2023-07" db="EMBL/GenBank/DDBJ databases">
        <title>Genomic Encyclopedia of Type Strains, Phase IV (KMG-IV): sequencing the most valuable type-strain genomes for metagenomic binning, comparative biology and taxonomic classification.</title>
        <authorList>
            <person name="Goeker M."/>
        </authorList>
    </citation>
    <scope>NUCLEOTIDE SEQUENCE [LARGE SCALE GENOMIC DNA]</scope>
    <source>
        <strain evidence="1 2">DSM 9768</strain>
    </source>
</reference>
<dbReference type="RefSeq" id="WP_307321292.1">
    <property type="nucleotide sequence ID" value="NZ_JAUSUG010000001.1"/>
</dbReference>
<protein>
    <submittedName>
        <fullName evidence="1">Uncharacterized protein</fullName>
    </submittedName>
</protein>
<evidence type="ECO:0000313" key="1">
    <source>
        <dbReference type="EMBL" id="MDQ0253107.1"/>
    </source>
</evidence>
<dbReference type="EMBL" id="JAUSUG010000001">
    <property type="protein sequence ID" value="MDQ0253107.1"/>
    <property type="molecule type" value="Genomic_DNA"/>
</dbReference>
<keyword evidence="2" id="KW-1185">Reference proteome</keyword>